<sequence>MRNRLHSRRHTSFNQGAAVPKGECCVTVRDSFSERVHRVLSDHLTLIDRPIAIGGWNLICQSPPEGCDFLFSFVFLLPFFFLSIKKTCPLDLGPSCWSVRSGT</sequence>
<reference evidence="1 2" key="1">
    <citation type="submission" date="2019-04" db="EMBL/GenBank/DDBJ databases">
        <title>Friends and foes A comparative genomics study of 23 Aspergillus species from section Flavi.</title>
        <authorList>
            <consortium name="DOE Joint Genome Institute"/>
            <person name="Kjaerbolling I."/>
            <person name="Vesth T."/>
            <person name="Frisvad J.C."/>
            <person name="Nybo J.L."/>
            <person name="Theobald S."/>
            <person name="Kildgaard S."/>
            <person name="Isbrandt T."/>
            <person name="Kuo A."/>
            <person name="Sato A."/>
            <person name="Lyhne E.K."/>
            <person name="Kogle M.E."/>
            <person name="Wiebenga A."/>
            <person name="Kun R.S."/>
            <person name="Lubbers R.J."/>
            <person name="Makela M.R."/>
            <person name="Barry K."/>
            <person name="Chovatia M."/>
            <person name="Clum A."/>
            <person name="Daum C."/>
            <person name="Haridas S."/>
            <person name="He G."/>
            <person name="LaButti K."/>
            <person name="Lipzen A."/>
            <person name="Mondo S."/>
            <person name="Riley R."/>
            <person name="Salamov A."/>
            <person name="Simmons B.A."/>
            <person name="Magnuson J.K."/>
            <person name="Henrissat B."/>
            <person name="Mortensen U.H."/>
            <person name="Larsen T.O."/>
            <person name="Devries R.P."/>
            <person name="Grigoriev I.V."/>
            <person name="Machida M."/>
            <person name="Baker S.E."/>
            <person name="Andersen M.R."/>
        </authorList>
    </citation>
    <scope>NUCLEOTIDE SEQUENCE [LARGE SCALE GENOMIC DNA]</scope>
    <source>
        <strain evidence="1 2">CBS 117625</strain>
    </source>
</reference>
<evidence type="ECO:0000313" key="1">
    <source>
        <dbReference type="EMBL" id="KAE8136257.1"/>
    </source>
</evidence>
<dbReference type="EMBL" id="ML743585">
    <property type="protein sequence ID" value="KAE8136257.1"/>
    <property type="molecule type" value="Genomic_DNA"/>
</dbReference>
<evidence type="ECO:0000313" key="2">
    <source>
        <dbReference type="Proteomes" id="UP000325672"/>
    </source>
</evidence>
<proteinExistence type="predicted"/>
<accession>A0A5N6SQT0</accession>
<dbReference type="GeneID" id="43635205"/>
<organism evidence="1 2">
    <name type="scientific">Aspergillus pseudotamarii</name>
    <dbReference type="NCBI Taxonomy" id="132259"/>
    <lineage>
        <taxon>Eukaryota</taxon>
        <taxon>Fungi</taxon>
        <taxon>Dikarya</taxon>
        <taxon>Ascomycota</taxon>
        <taxon>Pezizomycotina</taxon>
        <taxon>Eurotiomycetes</taxon>
        <taxon>Eurotiomycetidae</taxon>
        <taxon>Eurotiales</taxon>
        <taxon>Aspergillaceae</taxon>
        <taxon>Aspergillus</taxon>
        <taxon>Aspergillus subgen. Circumdati</taxon>
    </lineage>
</organism>
<name>A0A5N6SQT0_ASPPS</name>
<gene>
    <name evidence="1" type="ORF">BDV38DRAFT_113088</name>
</gene>
<dbReference type="Proteomes" id="UP000325672">
    <property type="component" value="Unassembled WGS sequence"/>
</dbReference>
<protein>
    <submittedName>
        <fullName evidence="1">Uncharacterized protein</fullName>
    </submittedName>
</protein>
<dbReference type="AlphaFoldDB" id="A0A5N6SQT0"/>
<keyword evidence="2" id="KW-1185">Reference proteome</keyword>
<dbReference type="RefSeq" id="XP_031912320.1">
    <property type="nucleotide sequence ID" value="XM_032050995.1"/>
</dbReference>